<comment type="subcellular location">
    <subcellularLocation>
        <location evidence="2">Cytoplasmic vesicle</location>
        <location evidence="2">Phagosome membrane</location>
    </subcellularLocation>
    <subcellularLocation>
        <location evidence="1">Early endosome membrane</location>
    </subcellularLocation>
</comment>
<dbReference type="InterPro" id="IPR008936">
    <property type="entry name" value="Rho_GTPase_activation_prot"/>
</dbReference>
<keyword evidence="3" id="KW-0967">Endosome</keyword>
<dbReference type="Gene3D" id="1.10.555.10">
    <property type="entry name" value="Rho GTPase activation protein"/>
    <property type="match status" value="1"/>
</dbReference>
<dbReference type="Pfam" id="PF21310">
    <property type="entry name" value="OCRL-like_ASH"/>
    <property type="match status" value="1"/>
</dbReference>
<evidence type="ECO:0000259" key="5">
    <source>
        <dbReference type="PROSITE" id="PS50238"/>
    </source>
</evidence>
<dbReference type="SMART" id="SM00324">
    <property type="entry name" value="RhoGAP"/>
    <property type="match status" value="1"/>
</dbReference>
<dbReference type="InterPro" id="IPR048869">
    <property type="entry name" value="OCRL-1_2_ASH"/>
</dbReference>
<dbReference type="EMBL" id="HACM01009035">
    <property type="protein sequence ID" value="CRZ09477.1"/>
    <property type="molecule type" value="Transcribed_RNA"/>
</dbReference>
<dbReference type="GO" id="GO:0004439">
    <property type="term" value="F:phosphatidylinositol-4,5-bisphosphate 5-phosphatase activity"/>
    <property type="evidence" value="ECO:0007669"/>
    <property type="project" value="TreeGrafter"/>
</dbReference>
<dbReference type="AlphaFoldDB" id="A0A0H5R6U5"/>
<evidence type="ECO:0000313" key="6">
    <source>
        <dbReference type="EMBL" id="CRZ09477.1"/>
    </source>
</evidence>
<dbReference type="InterPro" id="IPR046985">
    <property type="entry name" value="IP5"/>
</dbReference>
<name>A0A0H5R6U5_9EUKA</name>
<dbReference type="GO" id="GO:0046856">
    <property type="term" value="P:phosphatidylinositol dephosphorylation"/>
    <property type="evidence" value="ECO:0007669"/>
    <property type="project" value="InterPro"/>
</dbReference>
<accession>A0A0H5R6U5</accession>
<dbReference type="SMART" id="SM00128">
    <property type="entry name" value="IPPc"/>
    <property type="match status" value="1"/>
</dbReference>
<dbReference type="InterPro" id="IPR000300">
    <property type="entry name" value="IPPc"/>
</dbReference>
<organism evidence="6">
    <name type="scientific">Spongospora subterranea</name>
    <dbReference type="NCBI Taxonomy" id="70186"/>
    <lineage>
        <taxon>Eukaryota</taxon>
        <taxon>Sar</taxon>
        <taxon>Rhizaria</taxon>
        <taxon>Endomyxa</taxon>
        <taxon>Phytomyxea</taxon>
        <taxon>Plasmodiophorida</taxon>
        <taxon>Plasmodiophoridae</taxon>
        <taxon>Spongospora</taxon>
    </lineage>
</organism>
<dbReference type="PANTHER" id="PTHR11200">
    <property type="entry name" value="INOSITOL 5-PHOSPHATASE"/>
    <property type="match status" value="1"/>
</dbReference>
<dbReference type="PROSITE" id="PS50238">
    <property type="entry name" value="RHOGAP"/>
    <property type="match status" value="1"/>
</dbReference>
<dbReference type="SUPFAM" id="SSF48350">
    <property type="entry name" value="GTPase activation domain, GAP"/>
    <property type="match status" value="1"/>
</dbReference>
<feature type="domain" description="Rho-GAP" evidence="5">
    <location>
        <begin position="508"/>
        <end position="683"/>
    </location>
</feature>
<evidence type="ECO:0000256" key="4">
    <source>
        <dbReference type="ARBA" id="ARBA00023329"/>
    </source>
</evidence>
<protein>
    <recommendedName>
        <fullName evidence="5">Rho-GAP domain-containing protein</fullName>
    </recommendedName>
</protein>
<dbReference type="GO" id="GO:0031901">
    <property type="term" value="C:early endosome membrane"/>
    <property type="evidence" value="ECO:0007669"/>
    <property type="project" value="UniProtKB-SubCell"/>
</dbReference>
<proteinExistence type="predicted"/>
<dbReference type="Gene3D" id="2.60.40.10">
    <property type="entry name" value="Immunoglobulins"/>
    <property type="match status" value="1"/>
</dbReference>
<dbReference type="InterPro" id="IPR036691">
    <property type="entry name" value="Endo/exonu/phosph_ase_sf"/>
</dbReference>
<evidence type="ECO:0000256" key="3">
    <source>
        <dbReference type="ARBA" id="ARBA00022753"/>
    </source>
</evidence>
<evidence type="ECO:0000256" key="1">
    <source>
        <dbReference type="ARBA" id="ARBA00004146"/>
    </source>
</evidence>
<dbReference type="PANTHER" id="PTHR11200:SF300">
    <property type="entry name" value="TYPE II INOSITOL 1,4,5-TRISPHOSPHATE 5-PHOSPHATASE"/>
    <property type="match status" value="1"/>
</dbReference>
<dbReference type="SUPFAM" id="SSF56219">
    <property type="entry name" value="DNase I-like"/>
    <property type="match status" value="1"/>
</dbReference>
<dbReference type="InterPro" id="IPR013783">
    <property type="entry name" value="Ig-like_fold"/>
</dbReference>
<sequence>MDLDDGDGSDPNITNFMMRDEWIRKQLEKRINEFTDEKTLHIFLGTWNVNAKKDNCRLDAWLKPEIMQTPPDIYAIGMQEIVDLNASNVMRDPQTAEPWIQKFQSCLSDDYVLVNYKQLVGIVLCVFAKREHYPNHISKVLMASTGVGVMGIGNKGGIGVRFDLYDSSFCVLNSHLSAHQNNVPARNDNFRDITEKLKFSTPTERGLRGESYSIEQHDYVFWIGDLNYRIDVADMDIIFDRIIAQDLDYLLRYDQLSLERSNKNVFQQYSEGKISFPPTYKFQPNTNDYERRQEKKKRSPAWCDRILWRSRPGTTVQMFYDSASSLCISDHKPVMSMFKVAVKVLVAERRNEIYQSLVKQMDALENQQIPKITLSVSSIHFDSVRFDHRQNRIVKVSNDGEAIIQFQFAPIPDAASKAICKPWLNISPYFGIIPPGESVNIDISIHIQSKEVAFGLNACRSVLEDILIIKLLKGCDYFIPVSGNWLPSCLASSIEYLVSVPGAVRTTSAVPETVLSVPKEIWRLIDYIYQNGGLTSSDLFSTEGHTSETRKIFDDLDENVSFAESYSLIAVGRSLILLLTSLCRPVIPLQLFKAIRSHPDPIAYCRQCLLELPLSHYNVIIFIVSFLREVLANRQKNDFEIRELASVFGQALCQYPASADTISTSESPATVLMEYLLTSSAFS</sequence>
<evidence type="ECO:0000256" key="2">
    <source>
        <dbReference type="ARBA" id="ARBA00004580"/>
    </source>
</evidence>
<keyword evidence="4" id="KW-0968">Cytoplasmic vesicle</keyword>
<dbReference type="InterPro" id="IPR000198">
    <property type="entry name" value="RhoGAP_dom"/>
</dbReference>
<reference evidence="6" key="1">
    <citation type="submission" date="2015-04" db="EMBL/GenBank/DDBJ databases">
        <title>The genome sequence of the plant pathogenic Rhizarian Plasmodiophora brassicae reveals insights in its biotrophic life cycle and the origin of chitin synthesis.</title>
        <authorList>
            <person name="Schwelm A."/>
            <person name="Fogelqvist J."/>
            <person name="Knaust A."/>
            <person name="Julke S."/>
            <person name="Lilja T."/>
            <person name="Dhandapani V."/>
            <person name="Bonilla-Rosso G."/>
            <person name="Karlsson M."/>
            <person name="Shevchenko A."/>
            <person name="Choi S.R."/>
            <person name="Kim H.G."/>
            <person name="Park J.Y."/>
            <person name="Lim Y.P."/>
            <person name="Ludwig-Muller J."/>
            <person name="Dixelius C."/>
        </authorList>
    </citation>
    <scope>NUCLEOTIDE SEQUENCE</scope>
    <source>
        <tissue evidence="6">Potato root galls</tissue>
    </source>
</reference>
<dbReference type="Pfam" id="PF00620">
    <property type="entry name" value="RhoGAP"/>
    <property type="match status" value="1"/>
</dbReference>
<dbReference type="Gene3D" id="3.60.10.10">
    <property type="entry name" value="Endonuclease/exonuclease/phosphatase"/>
    <property type="match status" value="1"/>
</dbReference>
<dbReference type="Pfam" id="PF22669">
    <property type="entry name" value="Exo_endo_phos2"/>
    <property type="match status" value="1"/>
</dbReference>
<dbReference type="GO" id="GO:0007165">
    <property type="term" value="P:signal transduction"/>
    <property type="evidence" value="ECO:0007669"/>
    <property type="project" value="InterPro"/>
</dbReference>
<dbReference type="GO" id="GO:0030670">
    <property type="term" value="C:phagocytic vesicle membrane"/>
    <property type="evidence" value="ECO:0007669"/>
    <property type="project" value="UniProtKB-SubCell"/>
</dbReference>